<dbReference type="AlphaFoldDB" id="A0A507ZW93"/>
<feature type="compositionally biased region" description="Low complexity" evidence="1">
    <location>
        <begin position="122"/>
        <end position="135"/>
    </location>
</feature>
<name>A0A507ZW93_9ACTO</name>
<feature type="chain" id="PRO_5021228997" description="Lipoprotein" evidence="2">
    <location>
        <begin position="25"/>
        <end position="208"/>
    </location>
</feature>
<evidence type="ECO:0000256" key="1">
    <source>
        <dbReference type="SAM" id="MobiDB-lite"/>
    </source>
</evidence>
<comment type="caution">
    <text evidence="3">The sequence shown here is derived from an EMBL/GenBank/DDBJ whole genome shotgun (WGS) entry which is preliminary data.</text>
</comment>
<organism evidence="3 4">
    <name type="scientific">Actinomyces johnsonii</name>
    <dbReference type="NCBI Taxonomy" id="544581"/>
    <lineage>
        <taxon>Bacteria</taxon>
        <taxon>Bacillati</taxon>
        <taxon>Actinomycetota</taxon>
        <taxon>Actinomycetes</taxon>
        <taxon>Actinomycetales</taxon>
        <taxon>Actinomycetaceae</taxon>
        <taxon>Actinomyces</taxon>
    </lineage>
</organism>
<feature type="signal peptide" evidence="2">
    <location>
        <begin position="1"/>
        <end position="24"/>
    </location>
</feature>
<dbReference type="EMBL" id="VICB01000019">
    <property type="protein sequence ID" value="TQD41996.1"/>
    <property type="molecule type" value="Genomic_DNA"/>
</dbReference>
<feature type="region of interest" description="Disordered" evidence="1">
    <location>
        <begin position="23"/>
        <end position="83"/>
    </location>
</feature>
<reference evidence="3 4" key="1">
    <citation type="submission" date="2019-06" db="EMBL/GenBank/DDBJ databases">
        <title>Draft genome sequence of Actinomyces johnsonii CCUG 34287T.</title>
        <authorList>
            <person name="Salva-Serra F."/>
            <person name="Cardew S."/>
            <person name="Moore E."/>
        </authorList>
    </citation>
    <scope>NUCLEOTIDE SEQUENCE [LARGE SCALE GENOMIC DNA]</scope>
    <source>
        <strain evidence="3 4">CCUG 34287</strain>
    </source>
</reference>
<accession>A0A507ZW93</accession>
<feature type="compositionally biased region" description="Low complexity" evidence="1">
    <location>
        <begin position="31"/>
        <end position="55"/>
    </location>
</feature>
<evidence type="ECO:0000256" key="2">
    <source>
        <dbReference type="SAM" id="SignalP"/>
    </source>
</evidence>
<dbReference type="Proteomes" id="UP000319010">
    <property type="component" value="Unassembled WGS sequence"/>
</dbReference>
<evidence type="ECO:0000313" key="3">
    <source>
        <dbReference type="EMBL" id="TQD41996.1"/>
    </source>
</evidence>
<gene>
    <name evidence="3" type="ORF">FK256_10870</name>
</gene>
<evidence type="ECO:0000313" key="4">
    <source>
        <dbReference type="Proteomes" id="UP000319010"/>
    </source>
</evidence>
<sequence length="208" mass="20654">MMTISTRVLAVVSAIGLAATLASCQDERSDSTGSETSTGSGAPTSASAPKSASGTNGSGNNGTVIESHSTSVDGKPGTVSLNSVSGTGTTVTVMFSVTNDDKKNDMWVSDTFSDGDDSIPQAGGSASPGGSKSNADGLTLIESSSSNVYRVSYDSQGGCLCSSELAEFVKPGETLALQATFTGVPADAKSVTVTIPNGGSFSNVAVSR</sequence>
<evidence type="ECO:0008006" key="5">
    <source>
        <dbReference type="Google" id="ProtNLM"/>
    </source>
</evidence>
<keyword evidence="2" id="KW-0732">Signal</keyword>
<protein>
    <recommendedName>
        <fullName evidence="5">Lipoprotein</fullName>
    </recommendedName>
</protein>
<feature type="region of interest" description="Disordered" evidence="1">
    <location>
        <begin position="105"/>
        <end position="138"/>
    </location>
</feature>
<proteinExistence type="predicted"/>
<dbReference type="PROSITE" id="PS51257">
    <property type="entry name" value="PROKAR_LIPOPROTEIN"/>
    <property type="match status" value="1"/>
</dbReference>